<keyword evidence="2" id="KW-1185">Reference proteome</keyword>
<dbReference type="RefSeq" id="WP_061797651.1">
    <property type="nucleotide sequence ID" value="NZ_CABITV010000010.1"/>
</dbReference>
<dbReference type="OrthoDB" id="155998at2"/>
<dbReference type="GeneID" id="75026668"/>
<evidence type="ECO:0000313" key="1">
    <source>
        <dbReference type="EMBL" id="SNV97084.1"/>
    </source>
</evidence>
<dbReference type="SUPFAM" id="SSF46785">
    <property type="entry name" value="Winged helix' DNA-binding domain"/>
    <property type="match status" value="1"/>
</dbReference>
<organism evidence="1 2">
    <name type="scientific">Serratia ficaria</name>
    <dbReference type="NCBI Taxonomy" id="61651"/>
    <lineage>
        <taxon>Bacteria</taxon>
        <taxon>Pseudomonadati</taxon>
        <taxon>Pseudomonadota</taxon>
        <taxon>Gammaproteobacteria</taxon>
        <taxon>Enterobacterales</taxon>
        <taxon>Yersiniaceae</taxon>
        <taxon>Serratia</taxon>
    </lineage>
</organism>
<protein>
    <submittedName>
        <fullName evidence="1">Iron-sulfur cluster biosynthesis transcriptional regulator SufR</fullName>
    </submittedName>
</protein>
<dbReference type="InterPro" id="IPR036390">
    <property type="entry name" value="WH_DNA-bd_sf"/>
</dbReference>
<accession>A0A240BMX5</accession>
<name>A0A240BMX5_SERFI</name>
<dbReference type="AlphaFoldDB" id="A0A240BMX5"/>
<dbReference type="InterPro" id="IPR036388">
    <property type="entry name" value="WH-like_DNA-bd_sf"/>
</dbReference>
<sequence length="217" mass="23946">MSRINLENGVSTAQSVSDRLLTLLKTRGPQQASEAGKVLGTTGEAARQQFVKLAKEGLVEAVAETRGVGRPVQLWHLTVAGNARFPDTHAELTVQLLRTVRDKLGEQAVDLLIDTREQETRINYKQAMIGATDLQERVARLAAIRSREGYMAEWRQQEDGSYLLVENHCPICAAATVCQGFCRAELSVFAEVLQAQVERSEHILAGARRCAYRISVS</sequence>
<dbReference type="KEGG" id="sfj:SAMEA4384070_1499"/>
<reference evidence="1 2" key="1">
    <citation type="submission" date="2017-06" db="EMBL/GenBank/DDBJ databases">
        <authorList>
            <consortium name="Pathogen Informatics"/>
        </authorList>
    </citation>
    <scope>NUCLEOTIDE SEQUENCE [LARGE SCALE GENOMIC DNA]</scope>
    <source>
        <strain evidence="1 2">NCTC12148</strain>
    </source>
</reference>
<gene>
    <name evidence="1" type="ORF">SAMEA4384070_01499</name>
</gene>
<dbReference type="STRING" id="1411141.GCA_001590885_02676"/>
<dbReference type="EMBL" id="LT906479">
    <property type="protein sequence ID" value="SNV97084.1"/>
    <property type="molecule type" value="Genomic_DNA"/>
</dbReference>
<proteinExistence type="predicted"/>
<dbReference type="Proteomes" id="UP000215134">
    <property type="component" value="Chromosome 1"/>
</dbReference>
<dbReference type="Gene3D" id="1.10.10.10">
    <property type="entry name" value="Winged helix-like DNA-binding domain superfamily/Winged helix DNA-binding domain"/>
    <property type="match status" value="1"/>
</dbReference>
<evidence type="ECO:0000313" key="2">
    <source>
        <dbReference type="Proteomes" id="UP000215134"/>
    </source>
</evidence>